<dbReference type="InParanoid" id="F0ZD23"/>
<feature type="signal peptide" evidence="1">
    <location>
        <begin position="1"/>
        <end position="15"/>
    </location>
</feature>
<dbReference type="Pfam" id="PF13358">
    <property type="entry name" value="DDE_3"/>
    <property type="match status" value="1"/>
</dbReference>
<name>F0ZD23_DICPU</name>
<dbReference type="KEGG" id="dpp:DICPUDRAFT_76252"/>
<sequence>MKLIFLKSLFFKITALSINQLLLKNILQYEENNIRVQFIPPSSPDLNIIENLWPILKKSIVQRRIAKPRKPFDESIHLFWFNIEQSILNKLNESISTGINRIIQNREELSLTGVRSESELGLRVKKLRLHRQLGSIGDSFCLFILCMN</sequence>
<dbReference type="RefSeq" id="XP_003285294.1">
    <property type="nucleotide sequence ID" value="XM_003285246.1"/>
</dbReference>
<dbReference type="InterPro" id="IPR036397">
    <property type="entry name" value="RNaseH_sf"/>
</dbReference>
<keyword evidence="1" id="KW-0732">Signal</keyword>
<evidence type="ECO:0000313" key="3">
    <source>
        <dbReference type="EMBL" id="EGC38167.1"/>
    </source>
</evidence>
<feature type="domain" description="Tc1-like transposase DDE" evidence="2">
    <location>
        <begin position="23"/>
        <end position="66"/>
    </location>
</feature>
<accession>F0ZD23</accession>
<dbReference type="Gene3D" id="3.30.420.10">
    <property type="entry name" value="Ribonuclease H-like superfamily/Ribonuclease H"/>
    <property type="match status" value="1"/>
</dbReference>
<evidence type="ECO:0000313" key="4">
    <source>
        <dbReference type="Proteomes" id="UP000001064"/>
    </source>
</evidence>
<evidence type="ECO:0000259" key="2">
    <source>
        <dbReference type="Pfam" id="PF13358"/>
    </source>
</evidence>
<dbReference type="Proteomes" id="UP000001064">
    <property type="component" value="Unassembled WGS sequence"/>
</dbReference>
<evidence type="ECO:0000256" key="1">
    <source>
        <dbReference type="SAM" id="SignalP"/>
    </source>
</evidence>
<proteinExistence type="predicted"/>
<keyword evidence="4" id="KW-1185">Reference proteome</keyword>
<gene>
    <name evidence="3" type="ORF">DICPUDRAFT_76252</name>
</gene>
<dbReference type="GeneID" id="10502689"/>
<reference evidence="4" key="1">
    <citation type="journal article" date="2011" name="Genome Biol.">
        <title>Comparative genomics of the social amoebae Dictyostelium discoideum and Dictyostelium purpureum.</title>
        <authorList>
            <consortium name="US DOE Joint Genome Institute (JGI-PGF)"/>
            <person name="Sucgang R."/>
            <person name="Kuo A."/>
            <person name="Tian X."/>
            <person name="Salerno W."/>
            <person name="Parikh A."/>
            <person name="Feasley C.L."/>
            <person name="Dalin E."/>
            <person name="Tu H."/>
            <person name="Huang E."/>
            <person name="Barry K."/>
            <person name="Lindquist E."/>
            <person name="Shapiro H."/>
            <person name="Bruce D."/>
            <person name="Schmutz J."/>
            <person name="Salamov A."/>
            <person name="Fey P."/>
            <person name="Gaudet P."/>
            <person name="Anjard C."/>
            <person name="Babu M.M."/>
            <person name="Basu S."/>
            <person name="Bushmanova Y."/>
            <person name="van der Wel H."/>
            <person name="Katoh-Kurasawa M."/>
            <person name="Dinh C."/>
            <person name="Coutinho P.M."/>
            <person name="Saito T."/>
            <person name="Elias M."/>
            <person name="Schaap P."/>
            <person name="Kay R.R."/>
            <person name="Henrissat B."/>
            <person name="Eichinger L."/>
            <person name="Rivero F."/>
            <person name="Putnam N.H."/>
            <person name="West C.M."/>
            <person name="Loomis W.F."/>
            <person name="Chisholm R.L."/>
            <person name="Shaulsky G."/>
            <person name="Strassmann J.E."/>
            <person name="Queller D.C."/>
            <person name="Kuspa A."/>
            <person name="Grigoriev I.V."/>
        </authorList>
    </citation>
    <scope>NUCLEOTIDE SEQUENCE [LARGE SCALE GENOMIC DNA]</scope>
    <source>
        <strain evidence="4">QSDP1</strain>
    </source>
</reference>
<dbReference type="EMBL" id="GL870982">
    <property type="protein sequence ID" value="EGC38167.1"/>
    <property type="molecule type" value="Genomic_DNA"/>
</dbReference>
<dbReference type="OrthoDB" id="9996331at2759"/>
<dbReference type="InterPro" id="IPR038717">
    <property type="entry name" value="Tc1-like_DDE_dom"/>
</dbReference>
<protein>
    <recommendedName>
        <fullName evidence="2">Tc1-like transposase DDE domain-containing protein</fullName>
    </recommendedName>
</protein>
<feature type="chain" id="PRO_5013334068" description="Tc1-like transposase DDE domain-containing protein" evidence="1">
    <location>
        <begin position="16"/>
        <end position="148"/>
    </location>
</feature>
<dbReference type="AlphaFoldDB" id="F0ZD23"/>
<dbReference type="GO" id="GO:0003676">
    <property type="term" value="F:nucleic acid binding"/>
    <property type="evidence" value="ECO:0007669"/>
    <property type="project" value="InterPro"/>
</dbReference>
<dbReference type="VEuPathDB" id="AmoebaDB:DICPUDRAFT_76252"/>
<organism evidence="3 4">
    <name type="scientific">Dictyostelium purpureum</name>
    <name type="common">Slime mold</name>
    <dbReference type="NCBI Taxonomy" id="5786"/>
    <lineage>
        <taxon>Eukaryota</taxon>
        <taxon>Amoebozoa</taxon>
        <taxon>Evosea</taxon>
        <taxon>Eumycetozoa</taxon>
        <taxon>Dictyostelia</taxon>
        <taxon>Dictyosteliales</taxon>
        <taxon>Dictyosteliaceae</taxon>
        <taxon>Dictyostelium</taxon>
    </lineage>
</organism>